<feature type="transmembrane region" description="Helical" evidence="6">
    <location>
        <begin position="123"/>
        <end position="144"/>
    </location>
</feature>
<evidence type="ECO:0000256" key="6">
    <source>
        <dbReference type="SAM" id="Phobius"/>
    </source>
</evidence>
<keyword evidence="9" id="KW-1185">Reference proteome</keyword>
<name>A0A1V6RCJ1_9EURO</name>
<sequence length="354" mass="40112">MTDLQEDFGPTLWVVNTIFIILATLAVVARFGARRLRKLSLGADDWIICVALFLDWVLYGIFVGCRINGLGKHRETLSPKKVAIFSELLYFFQIFYILGPPSVKLALLFLYRRIFEHSRFLRIVDGMIILISVWAIIMTFLAIFNCNPISAFWTTEGTCFNFKQFAIGYAIVNIISDFAVWLMPIPKVWNIQLPKPQKIALSLIFTLGLFDCAAAMARLLLSMLVLGEYDSTWLYAKGYMWSIIEVSTGIVCTCLPTMRVLLRTAFGGAFARFFGMSSGRASHQPSNNTPWSRTKEYYNDIGEVISAEVPSDGHCTNNISELHDADWDTNSDRILVTEEVNIELHPVKQMVSKQ</sequence>
<evidence type="ECO:0000256" key="1">
    <source>
        <dbReference type="ARBA" id="ARBA00004141"/>
    </source>
</evidence>
<comment type="caution">
    <text evidence="8">The sequence shown here is derived from an EMBL/GenBank/DDBJ whole genome shotgun (WGS) entry which is preliminary data.</text>
</comment>
<feature type="transmembrane region" description="Helical" evidence="6">
    <location>
        <begin position="12"/>
        <end position="33"/>
    </location>
</feature>
<keyword evidence="4 6" id="KW-0472">Membrane</keyword>
<evidence type="ECO:0000313" key="8">
    <source>
        <dbReference type="EMBL" id="OQD98981.1"/>
    </source>
</evidence>
<feature type="domain" description="Rhodopsin" evidence="7">
    <location>
        <begin position="29"/>
        <end position="263"/>
    </location>
</feature>
<accession>A0A1V6RCJ1</accession>
<dbReference type="Proteomes" id="UP000191518">
    <property type="component" value="Unassembled WGS sequence"/>
</dbReference>
<dbReference type="Pfam" id="PF20684">
    <property type="entry name" value="Fung_rhodopsin"/>
    <property type="match status" value="1"/>
</dbReference>
<dbReference type="InterPro" id="IPR052337">
    <property type="entry name" value="SAT4-like"/>
</dbReference>
<evidence type="ECO:0000256" key="4">
    <source>
        <dbReference type="ARBA" id="ARBA00023136"/>
    </source>
</evidence>
<reference evidence="9" key="1">
    <citation type="journal article" date="2017" name="Nat. Microbiol.">
        <title>Global analysis of biosynthetic gene clusters reveals vast potential of secondary metabolite production in Penicillium species.</title>
        <authorList>
            <person name="Nielsen J.C."/>
            <person name="Grijseels S."/>
            <person name="Prigent S."/>
            <person name="Ji B."/>
            <person name="Dainat J."/>
            <person name="Nielsen K.F."/>
            <person name="Frisvad J.C."/>
            <person name="Workman M."/>
            <person name="Nielsen J."/>
        </authorList>
    </citation>
    <scope>NUCLEOTIDE SEQUENCE [LARGE SCALE GENOMIC DNA]</scope>
    <source>
        <strain evidence="9">IBT 29486</strain>
    </source>
</reference>
<evidence type="ECO:0000256" key="2">
    <source>
        <dbReference type="ARBA" id="ARBA00022692"/>
    </source>
</evidence>
<dbReference type="GO" id="GO:0016020">
    <property type="term" value="C:membrane"/>
    <property type="evidence" value="ECO:0007669"/>
    <property type="project" value="UniProtKB-SubCell"/>
</dbReference>
<gene>
    <name evidence="8" type="ORF">PENVUL_c067G02219</name>
</gene>
<protein>
    <recommendedName>
        <fullName evidence="7">Rhodopsin domain-containing protein</fullName>
    </recommendedName>
</protein>
<evidence type="ECO:0000256" key="5">
    <source>
        <dbReference type="ARBA" id="ARBA00038359"/>
    </source>
</evidence>
<dbReference type="EMBL" id="MDYP01000067">
    <property type="protein sequence ID" value="OQD98981.1"/>
    <property type="molecule type" value="Genomic_DNA"/>
</dbReference>
<dbReference type="OrthoDB" id="444631at2759"/>
<proteinExistence type="inferred from homology"/>
<dbReference type="AlphaFoldDB" id="A0A1V6RCJ1"/>
<feature type="transmembrane region" description="Helical" evidence="6">
    <location>
        <begin position="164"/>
        <end position="182"/>
    </location>
</feature>
<feature type="transmembrane region" description="Helical" evidence="6">
    <location>
        <begin position="203"/>
        <end position="227"/>
    </location>
</feature>
<evidence type="ECO:0000259" key="7">
    <source>
        <dbReference type="Pfam" id="PF20684"/>
    </source>
</evidence>
<organism evidence="8 9">
    <name type="scientific">Penicillium vulpinum</name>
    <dbReference type="NCBI Taxonomy" id="29845"/>
    <lineage>
        <taxon>Eukaryota</taxon>
        <taxon>Fungi</taxon>
        <taxon>Dikarya</taxon>
        <taxon>Ascomycota</taxon>
        <taxon>Pezizomycotina</taxon>
        <taxon>Eurotiomycetes</taxon>
        <taxon>Eurotiomycetidae</taxon>
        <taxon>Eurotiales</taxon>
        <taxon>Aspergillaceae</taxon>
        <taxon>Penicillium</taxon>
    </lineage>
</organism>
<evidence type="ECO:0000313" key="9">
    <source>
        <dbReference type="Proteomes" id="UP000191518"/>
    </source>
</evidence>
<dbReference type="PANTHER" id="PTHR33048:SF47">
    <property type="entry name" value="INTEGRAL MEMBRANE PROTEIN-RELATED"/>
    <property type="match status" value="1"/>
</dbReference>
<comment type="similarity">
    <text evidence="5">Belongs to the SAT4 family.</text>
</comment>
<keyword evidence="3 6" id="KW-1133">Transmembrane helix</keyword>
<dbReference type="InterPro" id="IPR049326">
    <property type="entry name" value="Rhodopsin_dom_fungi"/>
</dbReference>
<keyword evidence="2 6" id="KW-0812">Transmembrane</keyword>
<feature type="transmembrane region" description="Helical" evidence="6">
    <location>
        <begin position="45"/>
        <end position="69"/>
    </location>
</feature>
<evidence type="ECO:0000256" key="3">
    <source>
        <dbReference type="ARBA" id="ARBA00022989"/>
    </source>
</evidence>
<feature type="transmembrane region" description="Helical" evidence="6">
    <location>
        <begin position="89"/>
        <end position="111"/>
    </location>
</feature>
<comment type="subcellular location">
    <subcellularLocation>
        <location evidence="1">Membrane</location>
        <topology evidence="1">Multi-pass membrane protein</topology>
    </subcellularLocation>
</comment>
<feature type="transmembrane region" description="Helical" evidence="6">
    <location>
        <begin position="239"/>
        <end position="262"/>
    </location>
</feature>
<dbReference type="PANTHER" id="PTHR33048">
    <property type="entry name" value="PTH11-LIKE INTEGRAL MEMBRANE PROTEIN (AFU_ORTHOLOGUE AFUA_5G11245)"/>
    <property type="match status" value="1"/>
</dbReference>